<accession>A0AAE0N4P8</accession>
<evidence type="ECO:0000256" key="1">
    <source>
        <dbReference type="SAM" id="Phobius"/>
    </source>
</evidence>
<protein>
    <submittedName>
        <fullName evidence="2">Uncharacterized protein</fullName>
    </submittedName>
</protein>
<feature type="transmembrane region" description="Helical" evidence="1">
    <location>
        <begin position="32"/>
        <end position="57"/>
    </location>
</feature>
<feature type="transmembrane region" description="Helical" evidence="1">
    <location>
        <begin position="7"/>
        <end position="26"/>
    </location>
</feature>
<keyword evidence="1" id="KW-0472">Membrane</keyword>
<dbReference type="Proteomes" id="UP001285441">
    <property type="component" value="Unassembled WGS sequence"/>
</dbReference>
<keyword evidence="1" id="KW-1133">Transmembrane helix</keyword>
<keyword evidence="1" id="KW-0812">Transmembrane</keyword>
<gene>
    <name evidence="2" type="ORF">B0H63DRAFT_307206</name>
</gene>
<name>A0AAE0N4P8_9PEZI</name>
<proteinExistence type="predicted"/>
<reference evidence="2" key="1">
    <citation type="journal article" date="2023" name="Mol. Phylogenet. Evol.">
        <title>Genome-scale phylogeny and comparative genomics of the fungal order Sordariales.</title>
        <authorList>
            <person name="Hensen N."/>
            <person name="Bonometti L."/>
            <person name="Westerberg I."/>
            <person name="Brannstrom I.O."/>
            <person name="Guillou S."/>
            <person name="Cros-Aarteil S."/>
            <person name="Calhoun S."/>
            <person name="Haridas S."/>
            <person name="Kuo A."/>
            <person name="Mondo S."/>
            <person name="Pangilinan J."/>
            <person name="Riley R."/>
            <person name="LaButti K."/>
            <person name="Andreopoulos B."/>
            <person name="Lipzen A."/>
            <person name="Chen C."/>
            <person name="Yan M."/>
            <person name="Daum C."/>
            <person name="Ng V."/>
            <person name="Clum A."/>
            <person name="Steindorff A."/>
            <person name="Ohm R.A."/>
            <person name="Martin F."/>
            <person name="Silar P."/>
            <person name="Natvig D.O."/>
            <person name="Lalanne C."/>
            <person name="Gautier V."/>
            <person name="Ament-Velasquez S.L."/>
            <person name="Kruys A."/>
            <person name="Hutchinson M.I."/>
            <person name="Powell A.J."/>
            <person name="Barry K."/>
            <person name="Miller A.N."/>
            <person name="Grigoriev I.V."/>
            <person name="Debuchy R."/>
            <person name="Gladieux P."/>
            <person name="Hiltunen Thoren M."/>
            <person name="Johannesson H."/>
        </authorList>
    </citation>
    <scope>NUCLEOTIDE SEQUENCE</scope>
    <source>
        <strain evidence="2">CBS 232.78</strain>
    </source>
</reference>
<keyword evidence="3" id="KW-1185">Reference proteome</keyword>
<dbReference type="EMBL" id="JAULSW010000009">
    <property type="protein sequence ID" value="KAK3370093.1"/>
    <property type="molecule type" value="Genomic_DNA"/>
</dbReference>
<organism evidence="2 3">
    <name type="scientific">Podospora didyma</name>
    <dbReference type="NCBI Taxonomy" id="330526"/>
    <lineage>
        <taxon>Eukaryota</taxon>
        <taxon>Fungi</taxon>
        <taxon>Dikarya</taxon>
        <taxon>Ascomycota</taxon>
        <taxon>Pezizomycotina</taxon>
        <taxon>Sordariomycetes</taxon>
        <taxon>Sordariomycetidae</taxon>
        <taxon>Sordariales</taxon>
        <taxon>Podosporaceae</taxon>
        <taxon>Podospora</taxon>
    </lineage>
</organism>
<comment type="caution">
    <text evidence="2">The sequence shown here is derived from an EMBL/GenBank/DDBJ whole genome shotgun (WGS) entry which is preliminary data.</text>
</comment>
<sequence>MCVTLNWAAGVYCVCVYVLVCLFVVHKGFQSPFFFLSPLFVLLSNACMQMQVVLTWAREEGGNGRRPKLLSVVYVFHLDEEEDEGKEGA</sequence>
<reference evidence="2" key="2">
    <citation type="submission" date="2023-06" db="EMBL/GenBank/DDBJ databases">
        <authorList>
            <consortium name="Lawrence Berkeley National Laboratory"/>
            <person name="Haridas S."/>
            <person name="Hensen N."/>
            <person name="Bonometti L."/>
            <person name="Westerberg I."/>
            <person name="Brannstrom I.O."/>
            <person name="Guillou S."/>
            <person name="Cros-Aarteil S."/>
            <person name="Calhoun S."/>
            <person name="Kuo A."/>
            <person name="Mondo S."/>
            <person name="Pangilinan J."/>
            <person name="Riley R."/>
            <person name="LaButti K."/>
            <person name="Andreopoulos B."/>
            <person name="Lipzen A."/>
            <person name="Chen C."/>
            <person name="Yanf M."/>
            <person name="Daum C."/>
            <person name="Ng V."/>
            <person name="Clum A."/>
            <person name="Steindorff A."/>
            <person name="Ohm R."/>
            <person name="Martin F."/>
            <person name="Silar P."/>
            <person name="Natvig D."/>
            <person name="Lalanne C."/>
            <person name="Gautier V."/>
            <person name="Ament-velasquez S.L."/>
            <person name="Kruys A."/>
            <person name="Hutchinson M.I."/>
            <person name="Powell A.J."/>
            <person name="Barry K."/>
            <person name="Miller A.N."/>
            <person name="Grigoriev I.V."/>
            <person name="Debuchy R."/>
            <person name="Gladieux P."/>
            <person name="Thoren M.H."/>
            <person name="Johannesson H."/>
        </authorList>
    </citation>
    <scope>NUCLEOTIDE SEQUENCE</scope>
    <source>
        <strain evidence="2">CBS 232.78</strain>
    </source>
</reference>
<evidence type="ECO:0000313" key="3">
    <source>
        <dbReference type="Proteomes" id="UP001285441"/>
    </source>
</evidence>
<evidence type="ECO:0000313" key="2">
    <source>
        <dbReference type="EMBL" id="KAK3370093.1"/>
    </source>
</evidence>
<dbReference type="AlphaFoldDB" id="A0AAE0N4P8"/>